<evidence type="ECO:0000256" key="3">
    <source>
        <dbReference type="ARBA" id="ARBA00022448"/>
    </source>
</evidence>
<keyword evidence="10" id="KW-0998">Cell outer membrane</keyword>
<dbReference type="InterPro" id="IPR023614">
    <property type="entry name" value="Porin_dom_sf"/>
</dbReference>
<dbReference type="OrthoDB" id="5293374at2"/>
<dbReference type="CDD" id="cd00342">
    <property type="entry name" value="gram_neg_porins"/>
    <property type="match status" value="1"/>
</dbReference>
<proteinExistence type="predicted"/>
<dbReference type="InterPro" id="IPR050298">
    <property type="entry name" value="Gram-neg_bact_OMP"/>
</dbReference>
<reference evidence="11 12" key="1">
    <citation type="submission" date="2016-12" db="EMBL/GenBank/DDBJ databases">
        <title>Complete genome sequence of Thauera chlorobenzoica, a Betaproteobacterium degrading haloaromatics anaerobically to CO2 and halides.</title>
        <authorList>
            <person name="Goris T."/>
            <person name="Mergelsberg M."/>
            <person name="Boll M."/>
        </authorList>
    </citation>
    <scope>NUCLEOTIDE SEQUENCE [LARGE SCALE GENOMIC DNA]</scope>
    <source>
        <strain evidence="11 12">3CB1</strain>
    </source>
</reference>
<dbReference type="RefSeq" id="WP_075147146.1">
    <property type="nucleotide sequence ID" value="NZ_CP018839.1"/>
</dbReference>
<keyword evidence="8" id="KW-0626">Porin</keyword>
<keyword evidence="3" id="KW-0813">Transport</keyword>
<dbReference type="AlphaFoldDB" id="A0A1H5UMP4"/>
<keyword evidence="6" id="KW-0732">Signal</keyword>
<keyword evidence="12" id="KW-1185">Reference proteome</keyword>
<dbReference type="GO" id="GO:0034220">
    <property type="term" value="P:monoatomic ion transmembrane transport"/>
    <property type="evidence" value="ECO:0007669"/>
    <property type="project" value="InterPro"/>
</dbReference>
<comment type="subunit">
    <text evidence="2">Homotrimer.</text>
</comment>
<evidence type="ECO:0000256" key="9">
    <source>
        <dbReference type="ARBA" id="ARBA00023136"/>
    </source>
</evidence>
<dbReference type="PRINTS" id="PR00182">
    <property type="entry name" value="ECOLNEIPORIN"/>
</dbReference>
<dbReference type="InterPro" id="IPR002299">
    <property type="entry name" value="Porin_Neis"/>
</dbReference>
<keyword evidence="7" id="KW-0406">Ion transport</keyword>
<dbReference type="PANTHER" id="PTHR34501">
    <property type="entry name" value="PROTEIN YDDL-RELATED"/>
    <property type="match status" value="1"/>
</dbReference>
<gene>
    <name evidence="11" type="ORF">Tchl_0678</name>
</gene>
<dbReference type="GO" id="GO:0009279">
    <property type="term" value="C:cell outer membrane"/>
    <property type="evidence" value="ECO:0007669"/>
    <property type="project" value="UniProtKB-SubCell"/>
</dbReference>
<dbReference type="InterPro" id="IPR033900">
    <property type="entry name" value="Gram_neg_porin_domain"/>
</dbReference>
<evidence type="ECO:0000256" key="4">
    <source>
        <dbReference type="ARBA" id="ARBA00022452"/>
    </source>
</evidence>
<dbReference type="EMBL" id="CP018839">
    <property type="protein sequence ID" value="APR03542.1"/>
    <property type="molecule type" value="Genomic_DNA"/>
</dbReference>
<keyword evidence="4" id="KW-1134">Transmembrane beta strand</keyword>
<dbReference type="PRINTS" id="PR00184">
    <property type="entry name" value="NEISSPPORIN"/>
</dbReference>
<dbReference type="STRING" id="96773.Tchl_0678"/>
<dbReference type="SUPFAM" id="SSF56935">
    <property type="entry name" value="Porins"/>
    <property type="match status" value="1"/>
</dbReference>
<name>A0A1H5UMP4_9RHOO</name>
<comment type="subcellular location">
    <subcellularLocation>
        <location evidence="1">Cell outer membrane</location>
        <topology evidence="1">Multi-pass membrane protein</topology>
    </subcellularLocation>
</comment>
<evidence type="ECO:0000313" key="11">
    <source>
        <dbReference type="EMBL" id="APR03542.1"/>
    </source>
</evidence>
<evidence type="ECO:0000256" key="6">
    <source>
        <dbReference type="ARBA" id="ARBA00022729"/>
    </source>
</evidence>
<dbReference type="PANTHER" id="PTHR34501:SF9">
    <property type="entry name" value="MAJOR OUTER MEMBRANE PROTEIN P.IA"/>
    <property type="match status" value="1"/>
</dbReference>
<keyword evidence="9" id="KW-0472">Membrane</keyword>
<keyword evidence="5" id="KW-0812">Transmembrane</keyword>
<accession>A0A1H5UMP4</accession>
<evidence type="ECO:0000256" key="2">
    <source>
        <dbReference type="ARBA" id="ARBA00011233"/>
    </source>
</evidence>
<dbReference type="KEGG" id="tcl:Tchl_0678"/>
<evidence type="ECO:0000256" key="7">
    <source>
        <dbReference type="ARBA" id="ARBA00023065"/>
    </source>
</evidence>
<dbReference type="GO" id="GO:0015288">
    <property type="term" value="F:porin activity"/>
    <property type="evidence" value="ECO:0007669"/>
    <property type="project" value="UniProtKB-KW"/>
</dbReference>
<sequence>MQKKLIALAVAGLVSAPVFAQSNVTVYGIADVYYGFGKYDDNKFNGIESGGIAGSRLGFKGSEDLGNGLKALFTLEYSIDLDKNEGVGTTGLRSRQQFVGLQGGFGFIGAGRQYAPGYFYVAKYDTSAIVPLSPYHKFVGANGSNIQAGSASRVNNSINYISPDFGGLTVNAIYGFNEVNQDNNRTAGDLAQIGAQYNNGPVSVGLIYSQVKQDAAAIPAGYAIAGSDETKKEWFLGASYDFKVVKVTGMYNTVKDATVDGDDNNVWALGAIVPVSAAGSVRLSYASADNDTDDTDADGWTVYYFHSLSKRTTLYTGYARISNDDATRHSLLASTAGQGTDENASSFVVGVNHTF</sequence>
<dbReference type="Gene3D" id="2.40.160.10">
    <property type="entry name" value="Porin"/>
    <property type="match status" value="1"/>
</dbReference>
<protein>
    <submittedName>
        <fullName evidence="11">Outer membrane protein assembly factor</fullName>
    </submittedName>
</protein>
<dbReference type="InterPro" id="IPR001702">
    <property type="entry name" value="Porin_Gram-ve"/>
</dbReference>
<evidence type="ECO:0000256" key="8">
    <source>
        <dbReference type="ARBA" id="ARBA00023114"/>
    </source>
</evidence>
<dbReference type="Proteomes" id="UP000185739">
    <property type="component" value="Chromosome"/>
</dbReference>
<evidence type="ECO:0000256" key="10">
    <source>
        <dbReference type="ARBA" id="ARBA00023237"/>
    </source>
</evidence>
<dbReference type="Pfam" id="PF13609">
    <property type="entry name" value="Porin_4"/>
    <property type="match status" value="1"/>
</dbReference>
<evidence type="ECO:0000256" key="5">
    <source>
        <dbReference type="ARBA" id="ARBA00022692"/>
    </source>
</evidence>
<evidence type="ECO:0000256" key="1">
    <source>
        <dbReference type="ARBA" id="ARBA00004571"/>
    </source>
</evidence>
<organism evidence="11 12">
    <name type="scientific">Thauera chlorobenzoica</name>
    <dbReference type="NCBI Taxonomy" id="96773"/>
    <lineage>
        <taxon>Bacteria</taxon>
        <taxon>Pseudomonadati</taxon>
        <taxon>Pseudomonadota</taxon>
        <taxon>Betaproteobacteria</taxon>
        <taxon>Rhodocyclales</taxon>
        <taxon>Zoogloeaceae</taxon>
        <taxon>Thauera</taxon>
    </lineage>
</organism>
<dbReference type="GO" id="GO:0046930">
    <property type="term" value="C:pore complex"/>
    <property type="evidence" value="ECO:0007669"/>
    <property type="project" value="UniProtKB-KW"/>
</dbReference>
<evidence type="ECO:0000313" key="12">
    <source>
        <dbReference type="Proteomes" id="UP000185739"/>
    </source>
</evidence>